<dbReference type="PROSITE" id="PS50235">
    <property type="entry name" value="USP_3"/>
    <property type="match status" value="1"/>
</dbReference>
<dbReference type="InterPro" id="IPR028889">
    <property type="entry name" value="USP"/>
</dbReference>
<dbReference type="GeneID" id="87811577"/>
<protein>
    <recommendedName>
        <fullName evidence="1">USP domain-containing protein</fullName>
    </recommendedName>
</protein>
<accession>A0AAF1BNZ2</accession>
<name>A0AAF1BNZ2_9TREE</name>
<keyword evidence="3" id="KW-1185">Reference proteome</keyword>
<evidence type="ECO:0000313" key="3">
    <source>
        <dbReference type="Proteomes" id="UP000827549"/>
    </source>
</evidence>
<dbReference type="Proteomes" id="UP000827549">
    <property type="component" value="Chromosome 6"/>
</dbReference>
<reference evidence="2" key="1">
    <citation type="submission" date="2023-10" db="EMBL/GenBank/DDBJ databases">
        <authorList>
            <person name="Noh H."/>
        </authorList>
    </citation>
    <scope>NUCLEOTIDE SEQUENCE</scope>
    <source>
        <strain evidence="2">DUCC4014</strain>
    </source>
</reference>
<dbReference type="EMBL" id="CP086719">
    <property type="protein sequence ID" value="WOO84900.1"/>
    <property type="molecule type" value="Genomic_DNA"/>
</dbReference>
<feature type="domain" description="USP" evidence="1">
    <location>
        <begin position="12"/>
        <end position="313"/>
    </location>
</feature>
<dbReference type="Gene3D" id="3.90.70.10">
    <property type="entry name" value="Cysteine proteinases"/>
    <property type="match status" value="1"/>
</dbReference>
<evidence type="ECO:0000259" key="1">
    <source>
        <dbReference type="PROSITE" id="PS50235"/>
    </source>
</evidence>
<dbReference type="AlphaFoldDB" id="A0AAF1BNZ2"/>
<gene>
    <name evidence="2" type="ORF">LOC62_06G008411</name>
</gene>
<sequence length="314" mass="35992">MLLRAPDDYVPRGMPKGNNISWLNSLLQSLVYAYDFNRVVDSSHREALNDCDQDEVFKGVWRAITEHEEEPTDPRPSYDSLAQAMLRAGIVQDLNNVDPVKAFHLLLCHLGKCIEYDDLPPEERPFRHLFKWECQRRHTCIASGGYQSQRYFNDVVFPLDASDNTLRRYLAEGHETVSTEFLLDRSMSAPTPAHRCGNIPVADIRYRLGYYLALEYQRDQQGPAGGPLPTQTLSLHLRINDVRWSLFAAILRHEPSENKSGRPHFTTLVFGGGELYHVNDDKVKIVANNVNFESLRFASFELPKIVLAFYQEAH</sequence>
<evidence type="ECO:0000313" key="2">
    <source>
        <dbReference type="EMBL" id="WOO84900.1"/>
    </source>
</evidence>
<dbReference type="RefSeq" id="XP_062630926.1">
    <property type="nucleotide sequence ID" value="XM_062774942.1"/>
</dbReference>
<organism evidence="2 3">
    <name type="scientific">Vanrija pseudolonga</name>
    <dbReference type="NCBI Taxonomy" id="143232"/>
    <lineage>
        <taxon>Eukaryota</taxon>
        <taxon>Fungi</taxon>
        <taxon>Dikarya</taxon>
        <taxon>Basidiomycota</taxon>
        <taxon>Agaricomycotina</taxon>
        <taxon>Tremellomycetes</taxon>
        <taxon>Trichosporonales</taxon>
        <taxon>Trichosporonaceae</taxon>
        <taxon>Vanrija</taxon>
    </lineage>
</organism>
<proteinExistence type="predicted"/>